<keyword evidence="2" id="KW-0328">Glycosyltransferase</keyword>
<keyword evidence="3" id="KW-1185">Reference proteome</keyword>
<dbReference type="GO" id="GO:0006218">
    <property type="term" value="P:uridine catabolic process"/>
    <property type="evidence" value="ECO:0007669"/>
    <property type="project" value="TreeGrafter"/>
</dbReference>
<organism evidence="2 3">
    <name type="scientific">Legionella clemsonensis</name>
    <dbReference type="NCBI Taxonomy" id="1867846"/>
    <lineage>
        <taxon>Bacteria</taxon>
        <taxon>Pseudomonadati</taxon>
        <taxon>Pseudomonadota</taxon>
        <taxon>Gammaproteobacteria</taxon>
        <taxon>Legionellales</taxon>
        <taxon>Legionellaceae</taxon>
        <taxon>Legionella</taxon>
    </lineage>
</organism>
<protein>
    <submittedName>
        <fullName evidence="2">Uridine phosphorylase</fullName>
        <ecNumber evidence="2">2.4.2.3</ecNumber>
    </submittedName>
</protein>
<dbReference type="EMBL" id="CP016397">
    <property type="protein sequence ID" value="ASQ45706.1"/>
    <property type="molecule type" value="Genomic_DNA"/>
</dbReference>
<sequence length="292" mass="32275">MIKPAELPFNKRGAVYHLDLREDELADFIITVGDPGRVQLVSQYFDKLEFQGSHREFITHTGYIGSRRLSVISTGIGMPNIDIVMTELDALANIDLATRTMRDKPRSLTIIRLGTTGGIKPDCKPGDIMISRYGIGFDSLLSYYDYELSSDLKDLKAALLSHLGTETGPFFVADADELLVNHFKSLGTVGITATCGGFYGPQCRSIRLPLRYPNFLNQLSKFSFAGLSVTNLEMETAAILGLGSLLGHQCLSVSVILANRMTGEFLHNIKLSVDKFIISFLERISYLPQNQA</sequence>
<dbReference type="KEGG" id="lcd:clem_05755"/>
<name>A0A222P1J1_9GAMM</name>
<dbReference type="OrthoDB" id="5296640at2"/>
<evidence type="ECO:0000259" key="1">
    <source>
        <dbReference type="Pfam" id="PF01048"/>
    </source>
</evidence>
<dbReference type="SUPFAM" id="SSF53167">
    <property type="entry name" value="Purine and uridine phosphorylases"/>
    <property type="match status" value="1"/>
</dbReference>
<dbReference type="EC" id="2.4.2.3" evidence="2"/>
<dbReference type="CDD" id="cd00436">
    <property type="entry name" value="UP_TbUP-like"/>
    <property type="match status" value="1"/>
</dbReference>
<dbReference type="AlphaFoldDB" id="A0A222P1J1"/>
<dbReference type="GO" id="GO:0004850">
    <property type="term" value="F:uridine phosphorylase activity"/>
    <property type="evidence" value="ECO:0007669"/>
    <property type="project" value="UniProtKB-EC"/>
</dbReference>
<dbReference type="Gene3D" id="3.40.50.1580">
    <property type="entry name" value="Nucleoside phosphorylase domain"/>
    <property type="match status" value="1"/>
</dbReference>
<reference evidence="3" key="1">
    <citation type="submission" date="2016-07" db="EMBL/GenBank/DDBJ databases">
        <authorList>
            <person name="Florea S."/>
            <person name="Webb J.S."/>
            <person name="Jaromczyk J."/>
            <person name="Schardl C.L."/>
        </authorList>
    </citation>
    <scope>NUCLEOTIDE SEQUENCE [LARGE SCALE GENOMIC DNA]</scope>
    <source>
        <strain evidence="3">CDC-D5610</strain>
    </source>
</reference>
<dbReference type="GO" id="GO:0005829">
    <property type="term" value="C:cytosol"/>
    <property type="evidence" value="ECO:0007669"/>
    <property type="project" value="TreeGrafter"/>
</dbReference>
<feature type="domain" description="Nucleoside phosphorylase" evidence="1">
    <location>
        <begin position="28"/>
        <end position="262"/>
    </location>
</feature>
<evidence type="ECO:0000313" key="2">
    <source>
        <dbReference type="EMBL" id="ASQ45706.1"/>
    </source>
</evidence>
<keyword evidence="2" id="KW-0808">Transferase</keyword>
<dbReference type="PANTHER" id="PTHR43691:SF15">
    <property type="entry name" value="PHOSPHORYLASE, PUTATIVE-RELATED"/>
    <property type="match status" value="1"/>
</dbReference>
<gene>
    <name evidence="2" type="primary">udp</name>
    <name evidence="2" type="ORF">clem_05755</name>
</gene>
<dbReference type="Proteomes" id="UP000201728">
    <property type="component" value="Chromosome"/>
</dbReference>
<accession>A0A222P1J1</accession>
<dbReference type="InterPro" id="IPR035994">
    <property type="entry name" value="Nucleoside_phosphorylase_sf"/>
</dbReference>
<evidence type="ECO:0000313" key="3">
    <source>
        <dbReference type="Proteomes" id="UP000201728"/>
    </source>
</evidence>
<proteinExistence type="predicted"/>
<dbReference type="PANTHER" id="PTHR43691">
    <property type="entry name" value="URIDINE PHOSPHORYLASE"/>
    <property type="match status" value="1"/>
</dbReference>
<dbReference type="InterPro" id="IPR000845">
    <property type="entry name" value="Nucleoside_phosphorylase_d"/>
</dbReference>
<dbReference type="Pfam" id="PF01048">
    <property type="entry name" value="PNP_UDP_1"/>
    <property type="match status" value="1"/>
</dbReference>
<dbReference type="RefSeq" id="WP_094090739.1">
    <property type="nucleotide sequence ID" value="NZ_CP016397.1"/>
</dbReference>